<dbReference type="SUPFAM" id="SSF53098">
    <property type="entry name" value="Ribonuclease H-like"/>
    <property type="match status" value="1"/>
</dbReference>
<protein>
    <recommendedName>
        <fullName evidence="3">DRBM domain-containing protein</fullName>
    </recommendedName>
</protein>
<dbReference type="CDD" id="cd06222">
    <property type="entry name" value="RNase_H_like"/>
    <property type="match status" value="1"/>
</dbReference>
<dbReference type="EMBL" id="JAUIZM010000005">
    <property type="protein sequence ID" value="KAK1385420.1"/>
    <property type="molecule type" value="Genomic_DNA"/>
</dbReference>
<keyword evidence="5" id="KW-1185">Reference proteome</keyword>
<dbReference type="Proteomes" id="UP001237642">
    <property type="component" value="Unassembled WGS sequence"/>
</dbReference>
<feature type="domain" description="DRBM" evidence="3">
    <location>
        <begin position="45"/>
        <end position="78"/>
    </location>
</feature>
<feature type="region of interest" description="Disordered" evidence="2">
    <location>
        <begin position="188"/>
        <end position="215"/>
    </location>
</feature>
<dbReference type="PANTHER" id="PTHR47723">
    <property type="entry name" value="OS05G0353850 PROTEIN"/>
    <property type="match status" value="1"/>
</dbReference>
<dbReference type="InterPro" id="IPR014720">
    <property type="entry name" value="dsRBD_dom"/>
</dbReference>
<reference evidence="4" key="2">
    <citation type="submission" date="2023-05" db="EMBL/GenBank/DDBJ databases">
        <authorList>
            <person name="Schelkunov M.I."/>
        </authorList>
    </citation>
    <scope>NUCLEOTIDE SEQUENCE</scope>
    <source>
        <strain evidence="4">Hsosn_3</strain>
        <tissue evidence="4">Leaf</tissue>
    </source>
</reference>
<dbReference type="InterPro" id="IPR036397">
    <property type="entry name" value="RNaseH_sf"/>
</dbReference>
<keyword evidence="1" id="KW-0694">RNA-binding</keyword>
<sequence>MSAVSALQDNFICKSILNEYAVKINAENPIYETKTSDGLLPAFSSVVLNGKQYVGDEGRNKKESQQLAARAAILSLLDSDARTVISKIITSKKKSLTAAKGNYKYTCNTQSEVMPVRIQTESNVGTCASKGNELKVVLYEDMPGAAIIEHCTGNSTSVSTKRVPLNESRSPELEASFVEGLEGHGSPIISVPPHSEQHVESTSANKGKRRSKKAKDKVGIIAQVQIAAVPSSVVLNDSMPRTTIEPTGNYTSVSAKRVPLHEFRQSRKEALLGKDNSSVELRSAKKRKHKSMTAKNETEIDAQVHIAAVPSSQTTLGTVPQATLNNCVSLQGELTGFDNAVLSGPCALPKGRSGSETHFLVYWRKPPEGFIALNVHGALQNGIAAGGGVLRNHAGEHLSNFYNNYGRVSIDFAESKAILDGLSVCKELGYNKIQIQTDSAQAALWFHRQLTLTVPLELQNLWNEIYRFQDMLSVEILHIYKEGNKLAKRISKKGTLSEGMGSINISQETSARYHLTADKMGMSYLRKLKN</sequence>
<comment type="caution">
    <text evidence="4">The sequence shown here is derived from an EMBL/GenBank/DDBJ whole genome shotgun (WGS) entry which is preliminary data.</text>
</comment>
<evidence type="ECO:0000313" key="4">
    <source>
        <dbReference type="EMBL" id="KAK1385420.1"/>
    </source>
</evidence>
<reference evidence="4" key="1">
    <citation type="submission" date="2023-02" db="EMBL/GenBank/DDBJ databases">
        <title>Genome of toxic invasive species Heracleum sosnowskyi carries increased number of genes despite the absence of recent whole-genome duplications.</title>
        <authorList>
            <person name="Schelkunov M."/>
            <person name="Shtratnikova V."/>
            <person name="Makarenko M."/>
            <person name="Klepikova A."/>
            <person name="Omelchenko D."/>
            <person name="Novikova G."/>
            <person name="Obukhova E."/>
            <person name="Bogdanov V."/>
            <person name="Penin A."/>
            <person name="Logacheva M."/>
        </authorList>
    </citation>
    <scope>NUCLEOTIDE SEQUENCE</scope>
    <source>
        <strain evidence="4">Hsosn_3</strain>
        <tissue evidence="4">Leaf</tissue>
    </source>
</reference>
<dbReference type="InterPro" id="IPR044730">
    <property type="entry name" value="RNase_H-like_dom_plant"/>
</dbReference>
<evidence type="ECO:0000313" key="5">
    <source>
        <dbReference type="Proteomes" id="UP001237642"/>
    </source>
</evidence>
<dbReference type="InterPro" id="IPR053151">
    <property type="entry name" value="RNase_H-like"/>
</dbReference>
<dbReference type="Pfam" id="PF00035">
    <property type="entry name" value="dsrm"/>
    <property type="match status" value="1"/>
</dbReference>
<dbReference type="Gene3D" id="3.30.160.20">
    <property type="match status" value="1"/>
</dbReference>
<dbReference type="GO" id="GO:0003723">
    <property type="term" value="F:RNA binding"/>
    <property type="evidence" value="ECO:0007669"/>
    <property type="project" value="UniProtKB-UniRule"/>
</dbReference>
<dbReference type="PROSITE" id="PS50137">
    <property type="entry name" value="DS_RBD"/>
    <property type="match status" value="1"/>
</dbReference>
<feature type="compositionally biased region" description="Basic residues" evidence="2">
    <location>
        <begin position="206"/>
        <end position="215"/>
    </location>
</feature>
<name>A0AAD8IK51_9APIA</name>
<dbReference type="PANTHER" id="PTHR47723:SF19">
    <property type="entry name" value="POLYNUCLEOTIDYL TRANSFERASE, RIBONUCLEASE H-LIKE SUPERFAMILY PROTEIN"/>
    <property type="match status" value="1"/>
</dbReference>
<organism evidence="4 5">
    <name type="scientific">Heracleum sosnowskyi</name>
    <dbReference type="NCBI Taxonomy" id="360622"/>
    <lineage>
        <taxon>Eukaryota</taxon>
        <taxon>Viridiplantae</taxon>
        <taxon>Streptophyta</taxon>
        <taxon>Embryophyta</taxon>
        <taxon>Tracheophyta</taxon>
        <taxon>Spermatophyta</taxon>
        <taxon>Magnoliopsida</taxon>
        <taxon>eudicotyledons</taxon>
        <taxon>Gunneridae</taxon>
        <taxon>Pentapetalae</taxon>
        <taxon>asterids</taxon>
        <taxon>campanulids</taxon>
        <taxon>Apiales</taxon>
        <taxon>Apiaceae</taxon>
        <taxon>Apioideae</taxon>
        <taxon>apioid superclade</taxon>
        <taxon>Tordylieae</taxon>
        <taxon>Tordyliinae</taxon>
        <taxon>Heracleum</taxon>
    </lineage>
</organism>
<evidence type="ECO:0000259" key="3">
    <source>
        <dbReference type="PROSITE" id="PS50137"/>
    </source>
</evidence>
<dbReference type="AlphaFoldDB" id="A0AAD8IK51"/>
<gene>
    <name evidence="4" type="ORF">POM88_023155</name>
</gene>
<proteinExistence type="predicted"/>
<dbReference type="Gene3D" id="3.30.420.10">
    <property type="entry name" value="Ribonuclease H-like superfamily/Ribonuclease H"/>
    <property type="match status" value="1"/>
</dbReference>
<dbReference type="Pfam" id="PF13456">
    <property type="entry name" value="RVT_3"/>
    <property type="match status" value="1"/>
</dbReference>
<evidence type="ECO:0000256" key="1">
    <source>
        <dbReference type="PROSITE-ProRule" id="PRU00266"/>
    </source>
</evidence>
<dbReference type="GO" id="GO:0004523">
    <property type="term" value="F:RNA-DNA hybrid ribonuclease activity"/>
    <property type="evidence" value="ECO:0007669"/>
    <property type="project" value="InterPro"/>
</dbReference>
<dbReference type="InterPro" id="IPR012337">
    <property type="entry name" value="RNaseH-like_sf"/>
</dbReference>
<evidence type="ECO:0000256" key="2">
    <source>
        <dbReference type="SAM" id="MobiDB-lite"/>
    </source>
</evidence>
<dbReference type="SUPFAM" id="SSF54768">
    <property type="entry name" value="dsRNA-binding domain-like"/>
    <property type="match status" value="1"/>
</dbReference>
<accession>A0AAD8IK51</accession>
<dbReference type="SMART" id="SM00358">
    <property type="entry name" value="DSRM"/>
    <property type="match status" value="1"/>
</dbReference>
<dbReference type="InterPro" id="IPR002156">
    <property type="entry name" value="RNaseH_domain"/>
</dbReference>